<feature type="domain" description="VanZ-like" evidence="2">
    <location>
        <begin position="37"/>
        <end position="121"/>
    </location>
</feature>
<dbReference type="InterPro" id="IPR006976">
    <property type="entry name" value="VanZ-like"/>
</dbReference>
<feature type="transmembrane region" description="Helical" evidence="1">
    <location>
        <begin position="103"/>
        <end position="124"/>
    </location>
</feature>
<proteinExistence type="predicted"/>
<feature type="transmembrane region" description="Helical" evidence="1">
    <location>
        <begin position="43"/>
        <end position="61"/>
    </location>
</feature>
<protein>
    <submittedName>
        <fullName evidence="3">VanZ like family protein</fullName>
    </submittedName>
</protein>
<keyword evidence="4" id="KW-1185">Reference proteome</keyword>
<gene>
    <name evidence="3" type="ORF">SAMN04488132_101132</name>
</gene>
<evidence type="ECO:0000259" key="2">
    <source>
        <dbReference type="Pfam" id="PF04892"/>
    </source>
</evidence>
<dbReference type="EMBL" id="FUWH01000001">
    <property type="protein sequence ID" value="SJZ32981.1"/>
    <property type="molecule type" value="Genomic_DNA"/>
</dbReference>
<keyword evidence="1" id="KW-0812">Transmembrane</keyword>
<evidence type="ECO:0000256" key="1">
    <source>
        <dbReference type="SAM" id="Phobius"/>
    </source>
</evidence>
<dbReference type="AlphaFoldDB" id="A0A1T4JS63"/>
<organism evidence="3 4">
    <name type="scientific">Sediminibacterium ginsengisoli</name>
    <dbReference type="NCBI Taxonomy" id="413434"/>
    <lineage>
        <taxon>Bacteria</taxon>
        <taxon>Pseudomonadati</taxon>
        <taxon>Bacteroidota</taxon>
        <taxon>Chitinophagia</taxon>
        <taxon>Chitinophagales</taxon>
        <taxon>Chitinophagaceae</taxon>
        <taxon>Sediminibacterium</taxon>
    </lineage>
</organism>
<sequence length="128" mass="14564">MKAVRFIPAIAWFVISAVLFCLPGSLIPSQSWFYEHIPQMDKIVHVTIFTLLGITLAYPVKKSSVSHRNRVKWFLFVAIMGILYGTAVEFVQRAWIANRSFDVYDIAADTIGCLLAFIFNMIAFTERA</sequence>
<dbReference type="PANTHER" id="PTHR28008:SF1">
    <property type="entry name" value="DOMAIN PROTEIN, PUTATIVE (AFU_ORTHOLOGUE AFUA_3G10980)-RELATED"/>
    <property type="match status" value="1"/>
</dbReference>
<dbReference type="Pfam" id="PF04892">
    <property type="entry name" value="VanZ"/>
    <property type="match status" value="1"/>
</dbReference>
<dbReference type="PANTHER" id="PTHR28008">
    <property type="entry name" value="DOMAIN PROTEIN, PUTATIVE (AFU_ORTHOLOGUE AFUA_3G10980)-RELATED"/>
    <property type="match status" value="1"/>
</dbReference>
<evidence type="ECO:0000313" key="3">
    <source>
        <dbReference type="EMBL" id="SJZ32981.1"/>
    </source>
</evidence>
<feature type="transmembrane region" description="Helical" evidence="1">
    <location>
        <begin position="73"/>
        <end position="91"/>
    </location>
</feature>
<dbReference type="STRING" id="413434.SAMN04488132_101132"/>
<accession>A0A1T4JS63</accession>
<keyword evidence="1" id="KW-0472">Membrane</keyword>
<reference evidence="3 4" key="1">
    <citation type="submission" date="2017-02" db="EMBL/GenBank/DDBJ databases">
        <authorList>
            <person name="Peterson S.W."/>
        </authorList>
    </citation>
    <scope>NUCLEOTIDE SEQUENCE [LARGE SCALE GENOMIC DNA]</scope>
    <source>
        <strain evidence="3 4">DSM 22335</strain>
    </source>
</reference>
<dbReference type="NCBIfam" id="NF037970">
    <property type="entry name" value="vanZ_1"/>
    <property type="match status" value="1"/>
</dbReference>
<evidence type="ECO:0000313" key="4">
    <source>
        <dbReference type="Proteomes" id="UP000190888"/>
    </source>
</evidence>
<keyword evidence="1" id="KW-1133">Transmembrane helix</keyword>
<name>A0A1T4JS63_9BACT</name>
<dbReference type="Proteomes" id="UP000190888">
    <property type="component" value="Unassembled WGS sequence"/>
</dbReference>